<protein>
    <submittedName>
        <fullName evidence="2">Uncharacterized protein</fullName>
    </submittedName>
</protein>
<dbReference type="OrthoDB" id="9930307at2"/>
<dbReference type="EMBL" id="JH651379">
    <property type="protein sequence ID" value="EIJ37968.1"/>
    <property type="molecule type" value="Genomic_DNA"/>
</dbReference>
<accession>I3C2X5</accession>
<keyword evidence="1" id="KW-1133">Transmembrane helix</keyword>
<dbReference type="Proteomes" id="UP000004690">
    <property type="component" value="Unassembled WGS sequence"/>
</dbReference>
<dbReference type="HOGENOM" id="CLU_3118735_0_0_10"/>
<reference evidence="2 3" key="1">
    <citation type="submission" date="2012-02" db="EMBL/GenBank/DDBJ databases">
        <title>Improved High-Quality Draft genome of Joostella marina DSM 19592.</title>
        <authorList>
            <consortium name="US DOE Joint Genome Institute (JGI-PGF)"/>
            <person name="Lucas S."/>
            <person name="Copeland A."/>
            <person name="Lapidus A."/>
            <person name="Bruce D."/>
            <person name="Goodwin L."/>
            <person name="Pitluck S."/>
            <person name="Peters L."/>
            <person name="Chertkov O."/>
            <person name="Ovchinnikova G."/>
            <person name="Kyrpides N."/>
            <person name="Mavromatis K."/>
            <person name="Detter J.C."/>
            <person name="Han C."/>
            <person name="Land M."/>
            <person name="Hauser L."/>
            <person name="Markowitz V."/>
            <person name="Cheng J.-F."/>
            <person name="Hugenholtz P."/>
            <person name="Woyke T."/>
            <person name="Wu D."/>
            <person name="Tindall B."/>
            <person name="Brambilla E."/>
            <person name="Klenk H.-P."/>
            <person name="Eisen J.A."/>
        </authorList>
    </citation>
    <scope>NUCLEOTIDE SEQUENCE [LARGE SCALE GENOMIC DNA]</scope>
    <source>
        <strain evidence="2 3">DSM 19592</strain>
    </source>
</reference>
<evidence type="ECO:0000256" key="1">
    <source>
        <dbReference type="SAM" id="Phobius"/>
    </source>
</evidence>
<keyword evidence="1" id="KW-0812">Transmembrane</keyword>
<name>I3C2X5_9FLAO</name>
<evidence type="ECO:0000313" key="3">
    <source>
        <dbReference type="Proteomes" id="UP000004690"/>
    </source>
</evidence>
<keyword evidence="3" id="KW-1185">Reference proteome</keyword>
<gene>
    <name evidence="2" type="ORF">JoomaDRAFT_0945</name>
</gene>
<proteinExistence type="predicted"/>
<evidence type="ECO:0000313" key="2">
    <source>
        <dbReference type="EMBL" id="EIJ37968.1"/>
    </source>
</evidence>
<feature type="transmembrane region" description="Helical" evidence="1">
    <location>
        <begin position="12"/>
        <end position="29"/>
    </location>
</feature>
<dbReference type="STRING" id="926559.JoomaDRAFT_0945"/>
<sequence>MNIKITGKIIKIFLLGTFAMFILILIVDWDEFKKGYNEGISAHKTMNVTK</sequence>
<keyword evidence="1" id="KW-0472">Membrane</keyword>
<dbReference type="AlphaFoldDB" id="I3C2X5"/>
<organism evidence="2 3">
    <name type="scientific">Galbibacter orientalis DSM 19592</name>
    <dbReference type="NCBI Taxonomy" id="926559"/>
    <lineage>
        <taxon>Bacteria</taxon>
        <taxon>Pseudomonadati</taxon>
        <taxon>Bacteroidota</taxon>
        <taxon>Flavobacteriia</taxon>
        <taxon>Flavobacteriales</taxon>
        <taxon>Flavobacteriaceae</taxon>
        <taxon>Galbibacter</taxon>
    </lineage>
</organism>
<dbReference type="RefSeq" id="WP_008611049.1">
    <property type="nucleotide sequence ID" value="NZ_JH651379.1"/>
</dbReference>